<reference evidence="2 3" key="1">
    <citation type="submission" date="2020-02" db="EMBL/GenBank/DDBJ databases">
        <title>Draft genome sequence of two Spirosoma agri KCTC 52727 and Spirosoma terrae KCTC 52035.</title>
        <authorList>
            <person name="Rojas J."/>
            <person name="Ambika Manirajan B."/>
            <person name="Suarez C."/>
            <person name="Ratering S."/>
            <person name="Schnell S."/>
        </authorList>
    </citation>
    <scope>NUCLEOTIDE SEQUENCE [LARGE SCALE GENOMIC DNA]</scope>
    <source>
        <strain evidence="2 3">KCTC 52035</strain>
    </source>
</reference>
<organism evidence="2 3">
    <name type="scientific">Spirosoma terrae</name>
    <dbReference type="NCBI Taxonomy" id="1968276"/>
    <lineage>
        <taxon>Bacteria</taxon>
        <taxon>Pseudomonadati</taxon>
        <taxon>Bacteroidota</taxon>
        <taxon>Cytophagia</taxon>
        <taxon>Cytophagales</taxon>
        <taxon>Cytophagaceae</taxon>
        <taxon>Spirosoma</taxon>
    </lineage>
</organism>
<dbReference type="PANTHER" id="PTHR12126">
    <property type="entry name" value="NADH-UBIQUINONE OXIDOREDUCTASE 39 KDA SUBUNIT-RELATED"/>
    <property type="match status" value="1"/>
</dbReference>
<protein>
    <submittedName>
        <fullName evidence="2">NAD(P)H-binding protein</fullName>
    </submittedName>
</protein>
<dbReference type="AlphaFoldDB" id="A0A6L9LC64"/>
<comment type="caution">
    <text evidence="2">The sequence shown here is derived from an EMBL/GenBank/DDBJ whole genome shotgun (WGS) entry which is preliminary data.</text>
</comment>
<dbReference type="PANTHER" id="PTHR12126:SF11">
    <property type="entry name" value="NADH DEHYDROGENASE [UBIQUINONE] 1 ALPHA SUBCOMPLEX SUBUNIT 9, MITOCHONDRIAL"/>
    <property type="match status" value="1"/>
</dbReference>
<gene>
    <name evidence="2" type="ORF">GK108_24700</name>
</gene>
<evidence type="ECO:0000313" key="3">
    <source>
        <dbReference type="Proteomes" id="UP000474175"/>
    </source>
</evidence>
<dbReference type="InterPro" id="IPR016040">
    <property type="entry name" value="NAD(P)-bd_dom"/>
</dbReference>
<proteinExistence type="predicted"/>
<dbReference type="RefSeq" id="WP_163954233.1">
    <property type="nucleotide sequence ID" value="NZ_JAAFZH010000015.1"/>
</dbReference>
<evidence type="ECO:0000313" key="2">
    <source>
        <dbReference type="EMBL" id="NDU98106.1"/>
    </source>
</evidence>
<dbReference type="Pfam" id="PF13460">
    <property type="entry name" value="NAD_binding_10"/>
    <property type="match status" value="1"/>
</dbReference>
<feature type="domain" description="NAD(P)-binding" evidence="1">
    <location>
        <begin position="8"/>
        <end position="151"/>
    </location>
</feature>
<dbReference type="Proteomes" id="UP000474175">
    <property type="component" value="Unassembled WGS sequence"/>
</dbReference>
<accession>A0A6L9LC64</accession>
<dbReference type="Gene3D" id="3.40.50.720">
    <property type="entry name" value="NAD(P)-binding Rossmann-like Domain"/>
    <property type="match status" value="1"/>
</dbReference>
<dbReference type="GO" id="GO:0044877">
    <property type="term" value="F:protein-containing complex binding"/>
    <property type="evidence" value="ECO:0007669"/>
    <property type="project" value="TreeGrafter"/>
</dbReference>
<dbReference type="InterPro" id="IPR051207">
    <property type="entry name" value="ComplexI_NDUFA9_subunit"/>
</dbReference>
<evidence type="ECO:0000259" key="1">
    <source>
        <dbReference type="Pfam" id="PF13460"/>
    </source>
</evidence>
<sequence length="266" mass="29213">MNKILVVGGSGVLGSSVVATLQQEQADFLSGSRKPIKNDSYSVVSQSTNTPWQRIDLATGEGLRQALEGVDTVFHLASAPTKIGNEPFDVVATRNLLNALNQSDVKHLIYSSIVGVDTIQYSYYRAKRSAERLIQASQIPYTILRATQFHNLLDFAIGKLLSLPIGFIPRQLKVQPIHVDTVTAELYRLVQAGPQQTIINLGGPKVYDVGTMTQLWMKARNVSKPVIPIPTVGSLMKSLAKGENTCPNKKAIDSADWEEYLRETYG</sequence>
<dbReference type="EMBL" id="JAAFZH010000015">
    <property type="protein sequence ID" value="NDU98106.1"/>
    <property type="molecule type" value="Genomic_DNA"/>
</dbReference>
<dbReference type="SUPFAM" id="SSF51735">
    <property type="entry name" value="NAD(P)-binding Rossmann-fold domains"/>
    <property type="match status" value="1"/>
</dbReference>
<name>A0A6L9LC64_9BACT</name>
<keyword evidence="3" id="KW-1185">Reference proteome</keyword>
<dbReference type="InterPro" id="IPR036291">
    <property type="entry name" value="NAD(P)-bd_dom_sf"/>
</dbReference>